<evidence type="ECO:0000313" key="1">
    <source>
        <dbReference type="EMBL" id="KAF0675082.1"/>
    </source>
</evidence>
<proteinExistence type="predicted"/>
<dbReference type="AlphaFoldDB" id="A0A921NP57"/>
<evidence type="ECO:0000313" key="2">
    <source>
        <dbReference type="Proteomes" id="UP000698242"/>
    </source>
</evidence>
<name>A0A921NP57_9RHOB</name>
<gene>
    <name evidence="1" type="ORF">PMES_02603</name>
</gene>
<reference evidence="1" key="1">
    <citation type="submission" date="2013-03" db="EMBL/GenBank/DDBJ databases">
        <title>Genome Sequence of the Profundibacterium mesophilum strain KAUST100406-0324T from Red Sea, a novel genus in the family Rhodobacteraceae.</title>
        <authorList>
            <person name="Essack M."/>
            <person name="Alam I."/>
            <person name="Lafi F."/>
            <person name="Alawi W."/>
            <person name="Kamanu F."/>
            <person name="Al-Suwailem A."/>
            <person name="Lee O.O."/>
            <person name="Xu Y."/>
            <person name="Bajic V."/>
            <person name="Qian P.-Y."/>
            <person name="Archer J."/>
        </authorList>
    </citation>
    <scope>NUCLEOTIDE SEQUENCE</scope>
    <source>
        <strain evidence="1">KAUST100406-0324</strain>
    </source>
</reference>
<dbReference type="EMBL" id="APKE01000032">
    <property type="protein sequence ID" value="KAF0675082.1"/>
    <property type="molecule type" value="Genomic_DNA"/>
</dbReference>
<accession>A0A921NP57</accession>
<comment type="caution">
    <text evidence="1">The sequence shown here is derived from an EMBL/GenBank/DDBJ whole genome shotgun (WGS) entry which is preliminary data.</text>
</comment>
<organism evidence="1 2">
    <name type="scientific">Profundibacterium mesophilum KAUST100406-0324</name>
    <dbReference type="NCBI Taxonomy" id="1037889"/>
    <lineage>
        <taxon>Bacteria</taxon>
        <taxon>Pseudomonadati</taxon>
        <taxon>Pseudomonadota</taxon>
        <taxon>Alphaproteobacteria</taxon>
        <taxon>Rhodobacterales</taxon>
        <taxon>Roseobacteraceae</taxon>
        <taxon>Profundibacterium</taxon>
    </lineage>
</organism>
<dbReference type="Proteomes" id="UP000698242">
    <property type="component" value="Unassembled WGS sequence"/>
</dbReference>
<keyword evidence="2" id="KW-1185">Reference proteome</keyword>
<sequence length="108" mass="11326">MPDFLPNIEGDLGRFTESKPVLIVNPDGTLSIGSGPAPDGYQVTPSDTVDLPQPIRGLRVGAAGDVRFVSLTGQERVFPAAQVGERIEVGMTRILATGTTAANLFGFV</sequence>
<dbReference type="OrthoDB" id="369026at2"/>
<protein>
    <submittedName>
        <fullName evidence="1">Uncharacterized protein</fullName>
    </submittedName>
</protein>
<dbReference type="RefSeq" id="WP_159966134.1">
    <property type="nucleotide sequence ID" value="NZ_APKE01000032.1"/>
</dbReference>